<reference evidence="2 3" key="1">
    <citation type="journal article" date="2016" name="Nat. Commun.">
        <title>Ectomycorrhizal ecology is imprinted in the genome of the dominant symbiotic fungus Cenococcum geophilum.</title>
        <authorList>
            <consortium name="DOE Joint Genome Institute"/>
            <person name="Peter M."/>
            <person name="Kohler A."/>
            <person name="Ohm R.A."/>
            <person name="Kuo A."/>
            <person name="Krutzmann J."/>
            <person name="Morin E."/>
            <person name="Arend M."/>
            <person name="Barry K.W."/>
            <person name="Binder M."/>
            <person name="Choi C."/>
            <person name="Clum A."/>
            <person name="Copeland A."/>
            <person name="Grisel N."/>
            <person name="Haridas S."/>
            <person name="Kipfer T."/>
            <person name="LaButti K."/>
            <person name="Lindquist E."/>
            <person name="Lipzen A."/>
            <person name="Maire R."/>
            <person name="Meier B."/>
            <person name="Mihaltcheva S."/>
            <person name="Molinier V."/>
            <person name="Murat C."/>
            <person name="Poggeler S."/>
            <person name="Quandt C.A."/>
            <person name="Sperisen C."/>
            <person name="Tritt A."/>
            <person name="Tisserant E."/>
            <person name="Crous P.W."/>
            <person name="Henrissat B."/>
            <person name="Nehls U."/>
            <person name="Egli S."/>
            <person name="Spatafora J.W."/>
            <person name="Grigoriev I.V."/>
            <person name="Martin F.M."/>
        </authorList>
    </citation>
    <scope>NUCLEOTIDE SEQUENCE [LARGE SCALE GENOMIC DNA]</scope>
    <source>
        <strain evidence="2 3">CBS 459.81</strain>
    </source>
</reference>
<dbReference type="Pfam" id="PF08659">
    <property type="entry name" value="KR"/>
    <property type="match status" value="1"/>
</dbReference>
<sequence length="54" mass="6290">MVLKLLDRAFAQISIEDWETVISPKVHGTWSLHKALAAENLDFFHSLQLLLWTR</sequence>
<dbReference type="OrthoDB" id="329835at2759"/>
<keyword evidence="3" id="KW-1185">Reference proteome</keyword>
<dbReference type="Proteomes" id="UP000250266">
    <property type="component" value="Unassembled WGS sequence"/>
</dbReference>
<feature type="domain" description="Ketoreductase (KR)" evidence="1">
    <location>
        <begin position="6"/>
        <end position="45"/>
    </location>
</feature>
<dbReference type="InterPro" id="IPR013968">
    <property type="entry name" value="PKS_KR"/>
</dbReference>
<organism evidence="2 3">
    <name type="scientific">Lepidopterella palustris CBS 459.81</name>
    <dbReference type="NCBI Taxonomy" id="1314670"/>
    <lineage>
        <taxon>Eukaryota</taxon>
        <taxon>Fungi</taxon>
        <taxon>Dikarya</taxon>
        <taxon>Ascomycota</taxon>
        <taxon>Pezizomycotina</taxon>
        <taxon>Dothideomycetes</taxon>
        <taxon>Pleosporomycetidae</taxon>
        <taxon>Mytilinidiales</taxon>
        <taxon>Argynnaceae</taxon>
        <taxon>Lepidopterella</taxon>
    </lineage>
</organism>
<dbReference type="AlphaFoldDB" id="A0A8E2DWB9"/>
<name>A0A8E2DWB9_9PEZI</name>
<evidence type="ECO:0000313" key="3">
    <source>
        <dbReference type="Proteomes" id="UP000250266"/>
    </source>
</evidence>
<gene>
    <name evidence="2" type="ORF">K432DRAFT_452929</name>
</gene>
<protein>
    <recommendedName>
        <fullName evidence="1">Ketoreductase (KR) domain-containing protein</fullName>
    </recommendedName>
</protein>
<dbReference type="Gene3D" id="3.40.50.720">
    <property type="entry name" value="NAD(P)-binding Rossmann-like Domain"/>
    <property type="match status" value="1"/>
</dbReference>
<evidence type="ECO:0000313" key="2">
    <source>
        <dbReference type="EMBL" id="OCK72818.1"/>
    </source>
</evidence>
<evidence type="ECO:0000259" key="1">
    <source>
        <dbReference type="Pfam" id="PF08659"/>
    </source>
</evidence>
<proteinExistence type="predicted"/>
<dbReference type="EMBL" id="KV746388">
    <property type="protein sequence ID" value="OCK72818.1"/>
    <property type="molecule type" value="Genomic_DNA"/>
</dbReference>
<accession>A0A8E2DWB9</accession>